<dbReference type="PaxDb" id="30732-ENSOMEP00000007591"/>
<reference evidence="3" key="1">
    <citation type="submission" date="2025-08" db="UniProtKB">
        <authorList>
            <consortium name="Ensembl"/>
        </authorList>
    </citation>
    <scope>IDENTIFICATION</scope>
</reference>
<feature type="domain" description="Ribonuclease A-domain" evidence="2">
    <location>
        <begin position="41"/>
        <end position="157"/>
    </location>
</feature>
<keyword evidence="1" id="KW-0472">Membrane</keyword>
<dbReference type="GeneTree" id="ENSGT01030000234784"/>
<sequence length="177" mass="20573">MYFLTNVIFFICSFALLDSWMMAARIVLLLFCSLLRTRSNNNDAFEKFRTRHILPARSPATITEWERLIQKRKLCDRPVQSFLRQSDLGDVKAVCTTGGKEYEGNLCISQRSFTFSTVSYDVRSRHVTSVVRETKHLILACDKVNNKCLPVHFKENPDNENPREHAKLCDAPRRWAE</sequence>
<keyword evidence="1" id="KW-0812">Transmembrane</keyword>
<organism evidence="3 4">
    <name type="scientific">Oryzias melastigma</name>
    <name type="common">Marine medaka</name>
    <dbReference type="NCBI Taxonomy" id="30732"/>
    <lineage>
        <taxon>Eukaryota</taxon>
        <taxon>Metazoa</taxon>
        <taxon>Chordata</taxon>
        <taxon>Craniata</taxon>
        <taxon>Vertebrata</taxon>
        <taxon>Euteleostomi</taxon>
        <taxon>Actinopterygii</taxon>
        <taxon>Neopterygii</taxon>
        <taxon>Teleostei</taxon>
        <taxon>Neoteleostei</taxon>
        <taxon>Acanthomorphata</taxon>
        <taxon>Ovalentaria</taxon>
        <taxon>Atherinomorphae</taxon>
        <taxon>Beloniformes</taxon>
        <taxon>Adrianichthyidae</taxon>
        <taxon>Oryziinae</taxon>
        <taxon>Oryzias</taxon>
    </lineage>
</organism>
<evidence type="ECO:0000313" key="4">
    <source>
        <dbReference type="Proteomes" id="UP000261560"/>
    </source>
</evidence>
<dbReference type="OMA" id="ATITEWE"/>
<dbReference type="Ensembl" id="ENSOMET00000003835.1">
    <property type="protein sequence ID" value="ENSOMEP00000007591.1"/>
    <property type="gene ID" value="ENSOMEG00000008710.1"/>
</dbReference>
<dbReference type="InterPro" id="IPR023412">
    <property type="entry name" value="RNaseA_domain"/>
</dbReference>
<keyword evidence="1" id="KW-1133">Transmembrane helix</keyword>
<keyword evidence="4" id="KW-1185">Reference proteome</keyword>
<reference evidence="3" key="2">
    <citation type="submission" date="2025-09" db="UniProtKB">
        <authorList>
            <consortium name="Ensembl"/>
        </authorList>
    </citation>
    <scope>IDENTIFICATION</scope>
</reference>
<name>A0A3B3BPQ3_ORYME</name>
<evidence type="ECO:0000313" key="3">
    <source>
        <dbReference type="Ensembl" id="ENSOMEP00000007591.1"/>
    </source>
</evidence>
<dbReference type="Gene3D" id="3.10.130.10">
    <property type="entry name" value="Ribonuclease A-like domain"/>
    <property type="match status" value="1"/>
</dbReference>
<proteinExistence type="predicted"/>
<feature type="transmembrane region" description="Helical" evidence="1">
    <location>
        <begin position="6"/>
        <end position="31"/>
    </location>
</feature>
<dbReference type="SMART" id="SM00092">
    <property type="entry name" value="RNAse_Pc"/>
    <property type="match status" value="1"/>
</dbReference>
<dbReference type="Proteomes" id="UP000261560">
    <property type="component" value="Unplaced"/>
</dbReference>
<protein>
    <submittedName>
        <fullName evidence="3">Si:dkey-237j11.3</fullName>
    </submittedName>
</protein>
<dbReference type="AlphaFoldDB" id="A0A3B3BPQ3"/>
<accession>A0A3B3BPQ3</accession>
<evidence type="ECO:0000256" key="1">
    <source>
        <dbReference type="SAM" id="Phobius"/>
    </source>
</evidence>
<dbReference type="InterPro" id="IPR036816">
    <property type="entry name" value="RNaseA-like_dom_sf"/>
</dbReference>
<evidence type="ECO:0000259" key="2">
    <source>
        <dbReference type="SMART" id="SM00092"/>
    </source>
</evidence>